<dbReference type="Pfam" id="PF07690">
    <property type="entry name" value="MFS_1"/>
    <property type="match status" value="1"/>
</dbReference>
<feature type="transmembrane region" description="Helical" evidence="5">
    <location>
        <begin position="243"/>
        <end position="261"/>
    </location>
</feature>
<proteinExistence type="predicted"/>
<evidence type="ECO:0000313" key="8">
    <source>
        <dbReference type="Proteomes" id="UP000799440"/>
    </source>
</evidence>
<evidence type="ECO:0000256" key="1">
    <source>
        <dbReference type="ARBA" id="ARBA00004141"/>
    </source>
</evidence>
<keyword evidence="8" id="KW-1185">Reference proteome</keyword>
<dbReference type="GO" id="GO:0016020">
    <property type="term" value="C:membrane"/>
    <property type="evidence" value="ECO:0007669"/>
    <property type="project" value="UniProtKB-SubCell"/>
</dbReference>
<dbReference type="InterPro" id="IPR020846">
    <property type="entry name" value="MFS_dom"/>
</dbReference>
<dbReference type="GO" id="GO:0022857">
    <property type="term" value="F:transmembrane transporter activity"/>
    <property type="evidence" value="ECO:0007669"/>
    <property type="project" value="InterPro"/>
</dbReference>
<keyword evidence="4 5" id="KW-0472">Membrane</keyword>
<feature type="transmembrane region" description="Helical" evidence="5">
    <location>
        <begin position="349"/>
        <end position="370"/>
    </location>
</feature>
<feature type="transmembrane region" description="Helical" evidence="5">
    <location>
        <begin position="174"/>
        <end position="196"/>
    </location>
</feature>
<dbReference type="Gene3D" id="1.20.1250.20">
    <property type="entry name" value="MFS general substrate transporter like domains"/>
    <property type="match status" value="1"/>
</dbReference>
<evidence type="ECO:0000313" key="7">
    <source>
        <dbReference type="EMBL" id="KAF2746186.1"/>
    </source>
</evidence>
<dbReference type="OrthoDB" id="2130629at2759"/>
<dbReference type="EMBL" id="MU006578">
    <property type="protein sequence ID" value="KAF2746186.1"/>
    <property type="molecule type" value="Genomic_DNA"/>
</dbReference>
<accession>A0A6A6V8G5</accession>
<comment type="subcellular location">
    <subcellularLocation>
        <location evidence="1">Membrane</location>
        <topology evidence="1">Multi-pass membrane protein</topology>
    </subcellularLocation>
</comment>
<name>A0A6A6V8G5_9PLEO</name>
<dbReference type="PANTHER" id="PTHR42718:SF11">
    <property type="entry name" value="MAJOR FACILITATOR SUPERFAMILY (MFS) PROFILE DOMAIN-CONTAINING PROTEIN"/>
    <property type="match status" value="1"/>
</dbReference>
<feature type="transmembrane region" description="Helical" evidence="5">
    <location>
        <begin position="312"/>
        <end position="337"/>
    </location>
</feature>
<evidence type="ECO:0000259" key="6">
    <source>
        <dbReference type="PROSITE" id="PS50850"/>
    </source>
</evidence>
<dbReference type="SUPFAM" id="SSF103473">
    <property type="entry name" value="MFS general substrate transporter"/>
    <property type="match status" value="1"/>
</dbReference>
<dbReference type="Gene3D" id="1.20.1720.10">
    <property type="entry name" value="Multidrug resistance protein D"/>
    <property type="match status" value="1"/>
</dbReference>
<feature type="transmembrane region" description="Helical" evidence="5">
    <location>
        <begin position="377"/>
        <end position="396"/>
    </location>
</feature>
<feature type="transmembrane region" description="Helical" evidence="5">
    <location>
        <begin position="85"/>
        <end position="104"/>
    </location>
</feature>
<evidence type="ECO:0000256" key="3">
    <source>
        <dbReference type="ARBA" id="ARBA00022989"/>
    </source>
</evidence>
<feature type="transmembrane region" description="Helical" evidence="5">
    <location>
        <begin position="442"/>
        <end position="463"/>
    </location>
</feature>
<gene>
    <name evidence="7" type="ORF">M011DRAFT_88284</name>
</gene>
<feature type="transmembrane region" description="Helical" evidence="5">
    <location>
        <begin position="202"/>
        <end position="223"/>
    </location>
</feature>
<dbReference type="PROSITE" id="PS50850">
    <property type="entry name" value="MFS"/>
    <property type="match status" value="1"/>
</dbReference>
<reference evidence="7" key="1">
    <citation type="journal article" date="2020" name="Stud. Mycol.">
        <title>101 Dothideomycetes genomes: a test case for predicting lifestyles and emergence of pathogens.</title>
        <authorList>
            <person name="Haridas S."/>
            <person name="Albert R."/>
            <person name="Binder M."/>
            <person name="Bloem J."/>
            <person name="Labutti K."/>
            <person name="Salamov A."/>
            <person name="Andreopoulos B."/>
            <person name="Baker S."/>
            <person name="Barry K."/>
            <person name="Bills G."/>
            <person name="Bluhm B."/>
            <person name="Cannon C."/>
            <person name="Castanera R."/>
            <person name="Culley D."/>
            <person name="Daum C."/>
            <person name="Ezra D."/>
            <person name="Gonzalez J."/>
            <person name="Henrissat B."/>
            <person name="Kuo A."/>
            <person name="Liang C."/>
            <person name="Lipzen A."/>
            <person name="Lutzoni F."/>
            <person name="Magnuson J."/>
            <person name="Mondo S."/>
            <person name="Nolan M."/>
            <person name="Ohm R."/>
            <person name="Pangilinan J."/>
            <person name="Park H.-J."/>
            <person name="Ramirez L."/>
            <person name="Alfaro M."/>
            <person name="Sun H."/>
            <person name="Tritt A."/>
            <person name="Yoshinaga Y."/>
            <person name="Zwiers L.-H."/>
            <person name="Turgeon B."/>
            <person name="Goodwin S."/>
            <person name="Spatafora J."/>
            <person name="Crous P."/>
            <person name="Grigoriev I."/>
        </authorList>
    </citation>
    <scope>NUCLEOTIDE SEQUENCE</scope>
    <source>
        <strain evidence="7">CBS 119925</strain>
    </source>
</reference>
<dbReference type="AlphaFoldDB" id="A0A6A6V8G5"/>
<evidence type="ECO:0000256" key="5">
    <source>
        <dbReference type="SAM" id="Phobius"/>
    </source>
</evidence>
<dbReference type="Proteomes" id="UP000799440">
    <property type="component" value="Unassembled WGS sequence"/>
</dbReference>
<feature type="transmembrane region" description="Helical" evidence="5">
    <location>
        <begin position="475"/>
        <end position="496"/>
    </location>
</feature>
<feature type="transmembrane region" description="Helical" evidence="5">
    <location>
        <begin position="137"/>
        <end position="162"/>
    </location>
</feature>
<dbReference type="PANTHER" id="PTHR42718">
    <property type="entry name" value="MAJOR FACILITATOR SUPERFAMILY MULTIDRUG TRANSPORTER MFSC"/>
    <property type="match status" value="1"/>
</dbReference>
<feature type="transmembrane region" description="Helical" evidence="5">
    <location>
        <begin position="44"/>
        <end position="65"/>
    </location>
</feature>
<feature type="transmembrane region" description="Helical" evidence="5">
    <location>
        <begin position="111"/>
        <end position="131"/>
    </location>
</feature>
<keyword evidence="2 5" id="KW-0812">Transmembrane</keyword>
<evidence type="ECO:0000256" key="4">
    <source>
        <dbReference type="ARBA" id="ARBA00023136"/>
    </source>
</evidence>
<feature type="transmembrane region" description="Helical" evidence="5">
    <location>
        <begin position="402"/>
        <end position="421"/>
    </location>
</feature>
<protein>
    <submittedName>
        <fullName evidence="7">MFS general substrate transporter</fullName>
    </submittedName>
</protein>
<organism evidence="7 8">
    <name type="scientific">Sporormia fimetaria CBS 119925</name>
    <dbReference type="NCBI Taxonomy" id="1340428"/>
    <lineage>
        <taxon>Eukaryota</taxon>
        <taxon>Fungi</taxon>
        <taxon>Dikarya</taxon>
        <taxon>Ascomycota</taxon>
        <taxon>Pezizomycotina</taxon>
        <taxon>Dothideomycetes</taxon>
        <taxon>Pleosporomycetidae</taxon>
        <taxon>Pleosporales</taxon>
        <taxon>Sporormiaceae</taxon>
        <taxon>Sporormia</taxon>
    </lineage>
</organism>
<sequence>MSKTRSPQNSPTVSDDEGRRPVALYTPSEIERLGRERPDAFSSIWVELGFCFALLGSSFIAEYFVSGFNVLLPPVTEALEIPSKAGTWPASVYSLVTGAFLLPFGRLADMYGGYLVFNIGLIWLLVWSIIAGFSQNYLMLIFCRALQGLGPAAFLPSGIMLLGSLYRPGPRKNLVFSLYGALAPLGFYAGIFFAGIAAQFLYWGWFFFIGSIFLAIVGVVSYLSVPSDSEAKQKQAGSILMDWLGTALVVPALILVVFAITDGSHAPNGWATPYIPVTFVIGWILIAAFIYVEGWVATQPLLPGDMFHVKGLKAMVGALFFQYGTFGIFLFYGSFYIQNILGASAILTSAWFTPMCVGGLILASAGGLILHILPGRILLIVSGTCFIFSTLLFAIIPQNPNYWAYVFPAMLCATLGIDITYNVTNIFITTSMPRARQGLAGALINSLLYLGISFFLGFADLAVAETKHRGERFSYKVALFLGTAAAGFGLIVMSTVPVGKASSELTADEKAELEGELTRRATNE</sequence>
<dbReference type="InterPro" id="IPR011701">
    <property type="entry name" value="MFS"/>
</dbReference>
<feature type="transmembrane region" description="Helical" evidence="5">
    <location>
        <begin position="273"/>
        <end position="292"/>
    </location>
</feature>
<feature type="domain" description="Major facilitator superfamily (MFS) profile" evidence="6">
    <location>
        <begin position="42"/>
        <end position="500"/>
    </location>
</feature>
<evidence type="ECO:0000256" key="2">
    <source>
        <dbReference type="ARBA" id="ARBA00022692"/>
    </source>
</evidence>
<dbReference type="InterPro" id="IPR036259">
    <property type="entry name" value="MFS_trans_sf"/>
</dbReference>
<keyword evidence="3 5" id="KW-1133">Transmembrane helix</keyword>